<dbReference type="SUPFAM" id="SSF48452">
    <property type="entry name" value="TPR-like"/>
    <property type="match status" value="1"/>
</dbReference>
<dbReference type="STRING" id="94643.A0A2A9M241"/>
<dbReference type="InterPro" id="IPR011990">
    <property type="entry name" value="TPR-like_helical_dom_sf"/>
</dbReference>
<evidence type="ECO:0008006" key="4">
    <source>
        <dbReference type="Google" id="ProtNLM"/>
    </source>
</evidence>
<feature type="compositionally biased region" description="Basic and acidic residues" evidence="1">
    <location>
        <begin position="78"/>
        <end position="90"/>
    </location>
</feature>
<name>A0A2A9M241_BESBE</name>
<dbReference type="Pfam" id="PF04910">
    <property type="entry name" value="Tcf25"/>
    <property type="match status" value="1"/>
</dbReference>
<dbReference type="PANTHER" id="PTHR22684:SF0">
    <property type="entry name" value="RIBOSOME QUALITY CONTROL COMPLEX SUBUNIT TCF25"/>
    <property type="match status" value="1"/>
</dbReference>
<dbReference type="RefSeq" id="XP_029216064.1">
    <property type="nucleotide sequence ID" value="XM_029360705.1"/>
</dbReference>
<feature type="compositionally biased region" description="Low complexity" evidence="1">
    <location>
        <begin position="144"/>
        <end position="153"/>
    </location>
</feature>
<dbReference type="VEuPathDB" id="ToxoDB:BESB_019960"/>
<feature type="compositionally biased region" description="Acidic residues" evidence="1">
    <location>
        <begin position="91"/>
        <end position="100"/>
    </location>
</feature>
<evidence type="ECO:0000256" key="1">
    <source>
        <dbReference type="SAM" id="MobiDB-lite"/>
    </source>
</evidence>
<feature type="compositionally biased region" description="Acidic residues" evidence="1">
    <location>
        <begin position="61"/>
        <end position="71"/>
    </location>
</feature>
<gene>
    <name evidence="2" type="ORF">BESB_019960</name>
</gene>
<feature type="compositionally biased region" description="Basic residues" evidence="1">
    <location>
        <begin position="1"/>
        <end position="11"/>
    </location>
</feature>
<dbReference type="GO" id="GO:1990112">
    <property type="term" value="C:RQC complex"/>
    <property type="evidence" value="ECO:0007669"/>
    <property type="project" value="TreeGrafter"/>
</dbReference>
<dbReference type="OrthoDB" id="205993at2759"/>
<feature type="compositionally biased region" description="Basic residues" evidence="1">
    <location>
        <begin position="132"/>
        <end position="141"/>
    </location>
</feature>
<dbReference type="AlphaFoldDB" id="A0A2A9M241"/>
<protein>
    <recommendedName>
        <fullName evidence="4">Transcriptional repressor TCF25</fullName>
    </recommendedName>
</protein>
<dbReference type="PANTHER" id="PTHR22684">
    <property type="entry name" value="NULP1-RELATED"/>
    <property type="match status" value="1"/>
</dbReference>
<reference evidence="2 3" key="1">
    <citation type="submission" date="2017-09" db="EMBL/GenBank/DDBJ databases">
        <title>Genome sequencing of Besnoitia besnoiti strain Bb-Ger1.</title>
        <authorList>
            <person name="Schares G."/>
            <person name="Venepally P."/>
            <person name="Lorenzi H.A."/>
        </authorList>
    </citation>
    <scope>NUCLEOTIDE SEQUENCE [LARGE SCALE GENOMIC DNA]</scope>
    <source>
        <strain evidence="2 3">Bb-Ger1</strain>
    </source>
</reference>
<accession>A0A2A9M241</accession>
<keyword evidence="3" id="KW-1185">Reference proteome</keyword>
<dbReference type="EMBL" id="NWUJ01000012">
    <property type="protein sequence ID" value="PFH32055.1"/>
    <property type="molecule type" value="Genomic_DNA"/>
</dbReference>
<comment type="caution">
    <text evidence="2">The sequence shown here is derived from an EMBL/GenBank/DDBJ whole genome shotgun (WGS) entry which is preliminary data.</text>
</comment>
<dbReference type="InterPro" id="IPR006994">
    <property type="entry name" value="TCF25/Rqc1"/>
</dbReference>
<feature type="region of interest" description="Disordered" evidence="1">
    <location>
        <begin position="55"/>
        <end position="163"/>
    </location>
</feature>
<sequence length="790" mass="87917">MSLRQVRKLRGTRLDPLSEGKDSSPWSASEFASSDESLSGVVSFARPAKKSAFLLARGSSSEDDSPAEESDSSSVAGEEERLGEPKAPEEGEREEADSAEAAEGAALVQSGEDVREASVSRPEGQLTTSASGKKKKRKKKTQGSSPSAAPAASGKLSATEQRSVHEYEDDAMFASSGRNYLEEDGARPHESVAGTRYCLAMERTMFDTENELRRIFGREVTRNINNTTRSGSRRPDPVSRRRCWLLPDAADAAGTQEYLRMVREDDEASGTPEFALQYTPYYEQLQQTFNAIVHSYDPQNLQEFLLRHPRHVDALLQMSEVFRLRGNNETATELLKKALGVIQKAFHPAFSPFTCTAEGLPQVAVDSLNPFNKNLVKSIGLYAEALADQGCYRTALEVAKLLLAMDLPRDAFHIMLHLDYLALRSRQWQFLLHFSRSFVEQHLTYVIPLEAPGESSSQAKGEAKVLGQVEGLQLTDLALMLPNFAFSTALAIFLHGESGTSSGSIKSTTADDLLAICVSSRKRGHVINEGHIHHLLLMRAILLFPSFVRKLLQKLSVNGAQKVAGSPYASLSWEDLLFTSPLWDSAKFAHHRYSDVLTVLVSCYVQKTHDLWRADVVIRWLHGCTAHLRHLYSSCPEIKEFAQRWSQSSFLFDANRYNDVKVSEFDRVPTLPGFLLDAYEVARDGAARNRNRRVQYVSMNSSPIIVFFETLLPWTELDRTGLRAEPRHVVDVARSVFSVLCDLTTATWEVMRSLSCFVGRILVKGSSRVLSVPRSQENSHGGEQPHLTGR</sequence>
<proteinExistence type="predicted"/>
<feature type="region of interest" description="Disordered" evidence="1">
    <location>
        <begin position="1"/>
        <end position="40"/>
    </location>
</feature>
<dbReference type="GeneID" id="40307057"/>
<evidence type="ECO:0000313" key="2">
    <source>
        <dbReference type="EMBL" id="PFH32055.1"/>
    </source>
</evidence>
<dbReference type="Proteomes" id="UP000224006">
    <property type="component" value="Chromosome XI"/>
</dbReference>
<organism evidence="2 3">
    <name type="scientific">Besnoitia besnoiti</name>
    <name type="common">Apicomplexan protozoan</name>
    <dbReference type="NCBI Taxonomy" id="94643"/>
    <lineage>
        <taxon>Eukaryota</taxon>
        <taxon>Sar</taxon>
        <taxon>Alveolata</taxon>
        <taxon>Apicomplexa</taxon>
        <taxon>Conoidasida</taxon>
        <taxon>Coccidia</taxon>
        <taxon>Eucoccidiorida</taxon>
        <taxon>Eimeriorina</taxon>
        <taxon>Sarcocystidae</taxon>
        <taxon>Besnoitia</taxon>
    </lineage>
</organism>
<evidence type="ECO:0000313" key="3">
    <source>
        <dbReference type="Proteomes" id="UP000224006"/>
    </source>
</evidence>
<feature type="compositionally biased region" description="Basic and acidic residues" evidence="1">
    <location>
        <begin position="12"/>
        <end position="22"/>
    </location>
</feature>
<feature type="compositionally biased region" description="Low complexity" evidence="1">
    <location>
        <begin position="23"/>
        <end position="34"/>
    </location>
</feature>
<dbReference type="KEGG" id="bbes:BESB_019960"/>